<dbReference type="Pfam" id="PF07704">
    <property type="entry name" value="PSK_trans_fac"/>
    <property type="match status" value="1"/>
</dbReference>
<evidence type="ECO:0000313" key="6">
    <source>
        <dbReference type="Proteomes" id="UP000726105"/>
    </source>
</evidence>
<reference evidence="5 6" key="1">
    <citation type="submission" date="2020-10" db="EMBL/GenBank/DDBJ databases">
        <title>Connecting structure to function with the recovery of over 1000 high-quality activated sludge metagenome-assembled genomes encoding full-length rRNA genes using long-read sequencing.</title>
        <authorList>
            <person name="Singleton C.M."/>
            <person name="Petriglieri F."/>
            <person name="Kristensen J.M."/>
            <person name="Kirkegaard R.H."/>
            <person name="Michaelsen T.Y."/>
            <person name="Andersen M.H."/>
            <person name="Karst S.M."/>
            <person name="Dueholm M.S."/>
            <person name="Nielsen P.H."/>
            <person name="Albertsen M."/>
        </authorList>
    </citation>
    <scope>NUCLEOTIDE SEQUENCE [LARGE SCALE GENOMIC DNA]</scope>
    <source>
        <strain evidence="2">AalE_18-Q3-R2-46_BAT3C.188</strain>
        <strain evidence="3">Ega_18-Q3-R5-49_MAXAC.001</strain>
        <strain evidence="4">Ribe_18-Q3-R11-54_MAXAC.001</strain>
    </source>
</reference>
<evidence type="ECO:0000256" key="1">
    <source>
        <dbReference type="ARBA" id="ARBA00022649"/>
    </source>
</evidence>
<accession>A0A935ISN9</accession>
<gene>
    <name evidence="2" type="ORF">IPF40_15605</name>
    <name evidence="3" type="ORF">IPI13_14470</name>
    <name evidence="4" type="ORF">IPP00_07335</name>
</gene>
<dbReference type="Proteomes" id="UP000718281">
    <property type="component" value="Unassembled WGS sequence"/>
</dbReference>
<comment type="caution">
    <text evidence="3">The sequence shown here is derived from an EMBL/GenBank/DDBJ whole genome shotgun (WGS) entry which is preliminary data.</text>
</comment>
<dbReference type="AlphaFoldDB" id="A0A935ISN9"/>
<dbReference type="EMBL" id="JADIXZ010000010">
    <property type="protein sequence ID" value="MBK6302377.1"/>
    <property type="molecule type" value="Genomic_DNA"/>
</dbReference>
<evidence type="ECO:0000313" key="4">
    <source>
        <dbReference type="EMBL" id="MBL0003802.1"/>
    </source>
</evidence>
<name>A0A935ISN9_9MICO</name>
<dbReference type="EMBL" id="JADJIB010000005">
    <property type="protein sequence ID" value="MBK7274311.1"/>
    <property type="molecule type" value="Genomic_DNA"/>
</dbReference>
<keyword evidence="1" id="KW-1277">Toxin-antitoxin system</keyword>
<dbReference type="InterPro" id="IPR011660">
    <property type="entry name" value="VapB-like"/>
</dbReference>
<protein>
    <submittedName>
        <fullName evidence="3">Type II toxin-antitoxin system VapB family antitoxin</fullName>
    </submittedName>
</protein>
<proteinExistence type="predicted"/>
<dbReference type="Proteomes" id="UP000886632">
    <property type="component" value="Unassembled WGS sequence"/>
</dbReference>
<dbReference type="Proteomes" id="UP000726105">
    <property type="component" value="Unassembled WGS sequence"/>
</dbReference>
<evidence type="ECO:0000313" key="2">
    <source>
        <dbReference type="EMBL" id="MBK6302377.1"/>
    </source>
</evidence>
<evidence type="ECO:0000313" key="5">
    <source>
        <dbReference type="Proteomes" id="UP000718281"/>
    </source>
</evidence>
<dbReference type="EMBL" id="JADKGK010000015">
    <property type="protein sequence ID" value="MBL0003802.1"/>
    <property type="molecule type" value="Genomic_DNA"/>
</dbReference>
<evidence type="ECO:0000313" key="3">
    <source>
        <dbReference type="EMBL" id="MBK7274311.1"/>
    </source>
</evidence>
<sequence length="85" mass="9864">MSLNIKNERVCRLAKEAAALTGQTQVRVLEQALERFIEERSKAAEAQERFRRVQEILASYTVTDEERAATKRFMEEMYDENGLPV</sequence>
<organism evidence="3 6">
    <name type="scientific">Candidatus Phosphoribacter hodrii</name>
    <dbReference type="NCBI Taxonomy" id="2953743"/>
    <lineage>
        <taxon>Bacteria</taxon>
        <taxon>Bacillati</taxon>
        <taxon>Actinomycetota</taxon>
        <taxon>Actinomycetes</taxon>
        <taxon>Micrococcales</taxon>
        <taxon>Dermatophilaceae</taxon>
        <taxon>Candidatus Phosphoribacter</taxon>
    </lineage>
</organism>